<dbReference type="AlphaFoldDB" id="A0A143C8L9"/>
<keyword evidence="1" id="KW-0418">Kinase</keyword>
<dbReference type="Proteomes" id="UP000076096">
    <property type="component" value="Chromosome"/>
</dbReference>
<accession>A0A143C8L9</accession>
<name>A0A143C8L9_9ACTN</name>
<evidence type="ECO:0000313" key="3">
    <source>
        <dbReference type="EMBL" id="AMW13784.1"/>
    </source>
</evidence>
<feature type="domain" description="Histidine kinase/HSP90-like ATPase" evidence="2">
    <location>
        <begin position="22"/>
        <end position="130"/>
    </location>
</feature>
<organism evidence="3 4">
    <name type="scientific">Streptomyces qaidamensis</name>
    <dbReference type="NCBI Taxonomy" id="1783515"/>
    <lineage>
        <taxon>Bacteria</taxon>
        <taxon>Bacillati</taxon>
        <taxon>Actinomycetota</taxon>
        <taxon>Actinomycetes</taxon>
        <taxon>Kitasatosporales</taxon>
        <taxon>Streptomycetaceae</taxon>
        <taxon>Streptomyces</taxon>
        <taxon>Streptomyces aurantiacus group</taxon>
    </lineage>
</organism>
<evidence type="ECO:0000259" key="2">
    <source>
        <dbReference type="Pfam" id="PF13581"/>
    </source>
</evidence>
<dbReference type="CDD" id="cd16936">
    <property type="entry name" value="HATPase_RsbW-like"/>
    <property type="match status" value="1"/>
</dbReference>
<dbReference type="Gene3D" id="3.30.565.10">
    <property type="entry name" value="Histidine kinase-like ATPase, C-terminal domain"/>
    <property type="match status" value="1"/>
</dbReference>
<dbReference type="KEGG" id="stsi:A4E84_32320"/>
<dbReference type="STRING" id="1783515.A4E84_32320"/>
<dbReference type="EMBL" id="CP015098">
    <property type="protein sequence ID" value="AMW13784.1"/>
    <property type="molecule type" value="Genomic_DNA"/>
</dbReference>
<sequence>MIMVHTHREPLCRDFTLSTGDETVPTARRLVLSTVGDWGLALPDETLDDLALLSGEVIANALQHATGPYNVVVSWTRARLRVEVADTARPFRTSHGGGPYAESGRGLLLVAALAADWGSTPTATGKTVWFEVAPHAPTSHLDRPAS</sequence>
<dbReference type="PANTHER" id="PTHR35526:SF3">
    <property type="entry name" value="ANTI-SIGMA-F FACTOR RSBW"/>
    <property type="match status" value="1"/>
</dbReference>
<dbReference type="GO" id="GO:0004674">
    <property type="term" value="F:protein serine/threonine kinase activity"/>
    <property type="evidence" value="ECO:0007669"/>
    <property type="project" value="UniProtKB-KW"/>
</dbReference>
<dbReference type="Pfam" id="PF13581">
    <property type="entry name" value="HATPase_c_2"/>
    <property type="match status" value="1"/>
</dbReference>
<dbReference type="PANTHER" id="PTHR35526">
    <property type="entry name" value="ANTI-SIGMA-F FACTOR RSBW-RELATED"/>
    <property type="match status" value="1"/>
</dbReference>
<dbReference type="InterPro" id="IPR036890">
    <property type="entry name" value="HATPase_C_sf"/>
</dbReference>
<protein>
    <recommendedName>
        <fullName evidence="2">Histidine kinase/HSP90-like ATPase domain-containing protein</fullName>
    </recommendedName>
</protein>
<dbReference type="SUPFAM" id="SSF55874">
    <property type="entry name" value="ATPase domain of HSP90 chaperone/DNA topoisomerase II/histidine kinase"/>
    <property type="match status" value="1"/>
</dbReference>
<dbReference type="InterPro" id="IPR050267">
    <property type="entry name" value="Anti-sigma-factor_SerPK"/>
</dbReference>
<reference evidence="4" key="1">
    <citation type="submission" date="2016-04" db="EMBL/GenBank/DDBJ databases">
        <authorList>
            <person name="Zhang B."/>
        </authorList>
    </citation>
    <scope>NUCLEOTIDE SEQUENCE [LARGE SCALE GENOMIC DNA]</scope>
    <source>
        <strain evidence="4">S10</strain>
    </source>
</reference>
<dbReference type="InterPro" id="IPR003594">
    <property type="entry name" value="HATPase_dom"/>
</dbReference>
<proteinExistence type="predicted"/>
<evidence type="ECO:0000256" key="1">
    <source>
        <dbReference type="ARBA" id="ARBA00022527"/>
    </source>
</evidence>
<evidence type="ECO:0000313" key="4">
    <source>
        <dbReference type="Proteomes" id="UP000076096"/>
    </source>
</evidence>
<keyword evidence="1" id="KW-0808">Transferase</keyword>
<gene>
    <name evidence="3" type="ORF">A4E84_32320</name>
</gene>
<keyword evidence="4" id="KW-1185">Reference proteome</keyword>
<keyword evidence="1" id="KW-0723">Serine/threonine-protein kinase</keyword>